<dbReference type="AlphaFoldDB" id="A0A419HWN1"/>
<dbReference type="Proteomes" id="UP000285112">
    <property type="component" value="Unassembled WGS sequence"/>
</dbReference>
<dbReference type="Pfam" id="PF00550">
    <property type="entry name" value="PP-binding"/>
    <property type="match status" value="1"/>
</dbReference>
<evidence type="ECO:0000313" key="3">
    <source>
        <dbReference type="Proteomes" id="UP000285112"/>
    </source>
</evidence>
<organism evidence="2 3">
    <name type="scientific">Amycolatopsis panacis</name>
    <dbReference type="NCBI Taxonomy" id="2340917"/>
    <lineage>
        <taxon>Bacteria</taxon>
        <taxon>Bacillati</taxon>
        <taxon>Actinomycetota</taxon>
        <taxon>Actinomycetes</taxon>
        <taxon>Pseudonocardiales</taxon>
        <taxon>Pseudonocardiaceae</taxon>
        <taxon>Amycolatopsis</taxon>
    </lineage>
</organism>
<dbReference type="PROSITE" id="PS50075">
    <property type="entry name" value="CARRIER"/>
    <property type="match status" value="1"/>
</dbReference>
<dbReference type="SUPFAM" id="SSF47336">
    <property type="entry name" value="ACP-like"/>
    <property type="match status" value="1"/>
</dbReference>
<sequence>MTPVSVAGIDNHGRYRLACTDGWQGRDRAAIVARIEADRTAASEPPAGAIERTPAELWRSALDVPDIGRDDSFFTLGGDSVRAIRFIEQAAREHRYDIALPDFFVDPTHRGLAAKLTRASGELEEGVL</sequence>
<reference evidence="2 3" key="1">
    <citation type="submission" date="2018-09" db="EMBL/GenBank/DDBJ databases">
        <title>YIM PH 21725 draft genome.</title>
        <authorList>
            <person name="Miao C."/>
        </authorList>
    </citation>
    <scope>NUCLEOTIDE SEQUENCE [LARGE SCALE GENOMIC DNA]</scope>
    <source>
        <strain evidence="3">YIM PH21725</strain>
    </source>
</reference>
<evidence type="ECO:0000259" key="1">
    <source>
        <dbReference type="PROSITE" id="PS50075"/>
    </source>
</evidence>
<feature type="domain" description="Carrier" evidence="1">
    <location>
        <begin position="45"/>
        <end position="120"/>
    </location>
</feature>
<protein>
    <recommendedName>
        <fullName evidence="1">Carrier domain-containing protein</fullName>
    </recommendedName>
</protein>
<dbReference type="GO" id="GO:0044550">
    <property type="term" value="P:secondary metabolite biosynthetic process"/>
    <property type="evidence" value="ECO:0007669"/>
    <property type="project" value="TreeGrafter"/>
</dbReference>
<keyword evidence="3" id="KW-1185">Reference proteome</keyword>
<dbReference type="PANTHER" id="PTHR45527">
    <property type="entry name" value="NONRIBOSOMAL PEPTIDE SYNTHETASE"/>
    <property type="match status" value="1"/>
</dbReference>
<dbReference type="GO" id="GO:0005737">
    <property type="term" value="C:cytoplasm"/>
    <property type="evidence" value="ECO:0007669"/>
    <property type="project" value="TreeGrafter"/>
</dbReference>
<dbReference type="EMBL" id="QZFV01000109">
    <property type="protein sequence ID" value="RJQ81414.1"/>
    <property type="molecule type" value="Genomic_DNA"/>
</dbReference>
<name>A0A419HWN1_9PSEU</name>
<dbReference type="InterPro" id="IPR009081">
    <property type="entry name" value="PP-bd_ACP"/>
</dbReference>
<proteinExistence type="predicted"/>
<dbReference type="GO" id="GO:0031177">
    <property type="term" value="F:phosphopantetheine binding"/>
    <property type="evidence" value="ECO:0007669"/>
    <property type="project" value="TreeGrafter"/>
</dbReference>
<comment type="caution">
    <text evidence="2">The sequence shown here is derived from an EMBL/GenBank/DDBJ whole genome shotgun (WGS) entry which is preliminary data.</text>
</comment>
<dbReference type="GO" id="GO:0043041">
    <property type="term" value="P:amino acid activation for nonribosomal peptide biosynthetic process"/>
    <property type="evidence" value="ECO:0007669"/>
    <property type="project" value="TreeGrafter"/>
</dbReference>
<dbReference type="PANTHER" id="PTHR45527:SF1">
    <property type="entry name" value="FATTY ACID SYNTHASE"/>
    <property type="match status" value="1"/>
</dbReference>
<gene>
    <name evidence="2" type="ORF">D5S19_23960</name>
</gene>
<dbReference type="Gene3D" id="1.10.1200.10">
    <property type="entry name" value="ACP-like"/>
    <property type="match status" value="1"/>
</dbReference>
<accession>A0A419HWN1</accession>
<dbReference type="InterPro" id="IPR036736">
    <property type="entry name" value="ACP-like_sf"/>
</dbReference>
<evidence type="ECO:0000313" key="2">
    <source>
        <dbReference type="EMBL" id="RJQ81414.1"/>
    </source>
</evidence>